<dbReference type="AlphaFoldDB" id="C1CWN3"/>
<evidence type="ECO:0000313" key="6">
    <source>
        <dbReference type="Proteomes" id="UP000002208"/>
    </source>
</evidence>
<dbReference type="GO" id="GO:0046491">
    <property type="term" value="P:L-methylmalonyl-CoA metabolic process"/>
    <property type="evidence" value="ECO:0007669"/>
    <property type="project" value="TreeGrafter"/>
</dbReference>
<dbReference type="GO" id="GO:0051213">
    <property type="term" value="F:dioxygenase activity"/>
    <property type="evidence" value="ECO:0007669"/>
    <property type="project" value="UniProtKB-KW"/>
</dbReference>
<feature type="region of interest" description="Disordered" evidence="3">
    <location>
        <begin position="132"/>
        <end position="159"/>
    </location>
</feature>
<dbReference type="Pfam" id="PF13669">
    <property type="entry name" value="Glyoxalase_4"/>
    <property type="match status" value="1"/>
</dbReference>
<proteinExistence type="inferred from homology"/>
<dbReference type="STRING" id="546414.Deide_16310"/>
<evidence type="ECO:0000259" key="4">
    <source>
        <dbReference type="PROSITE" id="PS51819"/>
    </source>
</evidence>
<accession>C1CWN3</accession>
<dbReference type="EMBL" id="CP001114">
    <property type="protein sequence ID" value="ACO46600.1"/>
    <property type="molecule type" value="Genomic_DNA"/>
</dbReference>
<feature type="domain" description="VOC" evidence="4">
    <location>
        <begin position="5"/>
        <end position="133"/>
    </location>
</feature>
<reference evidence="5 6" key="1">
    <citation type="journal article" date="2009" name="PLoS Genet.">
        <title>Alliance of proteomics and genomics to unravel the specificities of Sahara bacterium Deinococcus deserti.</title>
        <authorList>
            <person name="de Groot A."/>
            <person name="Dulermo R."/>
            <person name="Ortet P."/>
            <person name="Blanchard L."/>
            <person name="Guerin P."/>
            <person name="Fernandez B."/>
            <person name="Vacherie B."/>
            <person name="Dossat C."/>
            <person name="Jolivet E."/>
            <person name="Siguier P."/>
            <person name="Chandler M."/>
            <person name="Barakat M."/>
            <person name="Dedieu A."/>
            <person name="Barbe V."/>
            <person name="Heulin T."/>
            <person name="Sommer S."/>
            <person name="Achouak W."/>
            <person name="Armengaud J."/>
        </authorList>
    </citation>
    <scope>NUCLEOTIDE SEQUENCE [LARGE SCALE GENOMIC DNA]</scope>
    <source>
        <strain evidence="6">DSM 17065 / CIP 109153 / LMG 22923 / VCD115</strain>
    </source>
</reference>
<dbReference type="PANTHER" id="PTHR43048">
    <property type="entry name" value="METHYLMALONYL-COA EPIMERASE"/>
    <property type="match status" value="1"/>
</dbReference>
<dbReference type="PaxDb" id="546414-Deide_16310"/>
<dbReference type="OrthoDB" id="9788468at2"/>
<dbReference type="InterPro" id="IPR029068">
    <property type="entry name" value="Glyas_Bleomycin-R_OHBP_Dase"/>
</dbReference>
<comment type="similarity">
    <text evidence="1">Belongs to the methylmalonyl-CoA epimerase family.</text>
</comment>
<dbReference type="HOGENOM" id="CLU_046006_5_2_0"/>
<dbReference type="Gene3D" id="3.10.180.10">
    <property type="entry name" value="2,3-Dihydroxybiphenyl 1,2-Dioxygenase, domain 1"/>
    <property type="match status" value="1"/>
</dbReference>
<dbReference type="InterPro" id="IPR051785">
    <property type="entry name" value="MMCE/EMCE_epimerase"/>
</dbReference>
<dbReference type="RefSeq" id="WP_012693723.1">
    <property type="nucleotide sequence ID" value="NC_012526.1"/>
</dbReference>
<name>C1CWN3_DEIDV</name>
<dbReference type="GO" id="GO:0046872">
    <property type="term" value="F:metal ion binding"/>
    <property type="evidence" value="ECO:0007669"/>
    <property type="project" value="UniProtKB-KW"/>
</dbReference>
<gene>
    <name evidence="5" type="ordered locus">Deide_16310</name>
</gene>
<dbReference type="KEGG" id="ddr:Deide_16310"/>
<evidence type="ECO:0000256" key="3">
    <source>
        <dbReference type="SAM" id="MobiDB-lite"/>
    </source>
</evidence>
<dbReference type="InterPro" id="IPR037523">
    <property type="entry name" value="VOC_core"/>
</dbReference>
<keyword evidence="2" id="KW-0479">Metal-binding</keyword>
<dbReference type="SUPFAM" id="SSF54593">
    <property type="entry name" value="Glyoxalase/Bleomycin resistance protein/Dihydroxybiphenyl dioxygenase"/>
    <property type="match status" value="1"/>
</dbReference>
<dbReference type="GO" id="GO:0004493">
    <property type="term" value="F:methylmalonyl-CoA epimerase activity"/>
    <property type="evidence" value="ECO:0007669"/>
    <property type="project" value="TreeGrafter"/>
</dbReference>
<dbReference type="eggNOG" id="COG0346">
    <property type="taxonomic scope" value="Bacteria"/>
</dbReference>
<dbReference type="Proteomes" id="UP000002208">
    <property type="component" value="Chromosome"/>
</dbReference>
<evidence type="ECO:0000256" key="1">
    <source>
        <dbReference type="ARBA" id="ARBA00009308"/>
    </source>
</evidence>
<dbReference type="PROSITE" id="PS51819">
    <property type="entry name" value="VOC"/>
    <property type="match status" value="1"/>
</dbReference>
<dbReference type="PANTHER" id="PTHR43048:SF3">
    <property type="entry name" value="METHYLMALONYL-COA EPIMERASE, MITOCHONDRIAL"/>
    <property type="match status" value="1"/>
</dbReference>
<keyword evidence="5" id="KW-0560">Oxidoreductase</keyword>
<organism evidence="5 6">
    <name type="scientific">Deinococcus deserti (strain DSM 17065 / CIP 109153 / LMG 22923 / VCD115)</name>
    <dbReference type="NCBI Taxonomy" id="546414"/>
    <lineage>
        <taxon>Bacteria</taxon>
        <taxon>Thermotogati</taxon>
        <taxon>Deinococcota</taxon>
        <taxon>Deinococci</taxon>
        <taxon>Deinococcales</taxon>
        <taxon>Deinococcaceae</taxon>
        <taxon>Deinococcus</taxon>
    </lineage>
</organism>
<sequence length="159" mass="17218">MSALMLDHVAIATPDLDAGSAPYIALGLHPEGPDEDVTTQGVRVRAFQVGDTLIELLMPTRPESPITTFLEKKGPGLHHTAYRVADLDAEMTRLRADGARFLNPEPTPGRAGTRVAFLHPKWGQGTLIELVEHPEGGPQHGPVPRQEEGLASDQEVSRH</sequence>
<dbReference type="CDD" id="cd07249">
    <property type="entry name" value="MMCE"/>
    <property type="match status" value="1"/>
</dbReference>
<keyword evidence="5" id="KW-0223">Dioxygenase</keyword>
<evidence type="ECO:0000256" key="2">
    <source>
        <dbReference type="ARBA" id="ARBA00022723"/>
    </source>
</evidence>
<keyword evidence="6" id="KW-1185">Reference proteome</keyword>
<evidence type="ECO:0000313" key="5">
    <source>
        <dbReference type="EMBL" id="ACO46600.1"/>
    </source>
</evidence>
<dbReference type="InterPro" id="IPR017515">
    <property type="entry name" value="MeMalonyl-CoA_epimerase"/>
</dbReference>
<protein>
    <submittedName>
        <fullName evidence="5">Putative Glyoxalase/bleomycin resistance protein/dioxygenase superfamily protein</fullName>
    </submittedName>
</protein>